<evidence type="ECO:0000313" key="4">
    <source>
        <dbReference type="Proteomes" id="UP000249688"/>
    </source>
</evidence>
<dbReference type="Proteomes" id="UP000249688">
    <property type="component" value="Unassembled WGS sequence"/>
</dbReference>
<name>A0A2W7JG48_9PROT</name>
<keyword evidence="2" id="KW-0732">Signal</keyword>
<organism evidence="3 4">
    <name type="scientific">Humitalea rosea</name>
    <dbReference type="NCBI Taxonomy" id="990373"/>
    <lineage>
        <taxon>Bacteria</taxon>
        <taxon>Pseudomonadati</taxon>
        <taxon>Pseudomonadota</taxon>
        <taxon>Alphaproteobacteria</taxon>
        <taxon>Acetobacterales</taxon>
        <taxon>Roseomonadaceae</taxon>
        <taxon>Humitalea</taxon>
    </lineage>
</organism>
<reference evidence="3 4" key="1">
    <citation type="submission" date="2018-06" db="EMBL/GenBank/DDBJ databases">
        <title>Genomic Encyclopedia of Archaeal and Bacterial Type Strains, Phase II (KMG-II): from individual species to whole genera.</title>
        <authorList>
            <person name="Goeker M."/>
        </authorList>
    </citation>
    <scope>NUCLEOTIDE SEQUENCE [LARGE SCALE GENOMIC DNA]</scope>
    <source>
        <strain evidence="3 4">DSM 24525</strain>
    </source>
</reference>
<accession>A0A2W7JG48</accession>
<protein>
    <recommendedName>
        <fullName evidence="5">Lipoprotein</fullName>
    </recommendedName>
</protein>
<dbReference type="AlphaFoldDB" id="A0A2W7JG48"/>
<dbReference type="EMBL" id="QKYU01000001">
    <property type="protein sequence ID" value="PZW51043.1"/>
    <property type="molecule type" value="Genomic_DNA"/>
</dbReference>
<evidence type="ECO:0008006" key="5">
    <source>
        <dbReference type="Google" id="ProtNLM"/>
    </source>
</evidence>
<proteinExistence type="predicted"/>
<feature type="region of interest" description="Disordered" evidence="1">
    <location>
        <begin position="59"/>
        <end position="110"/>
    </location>
</feature>
<dbReference type="RefSeq" id="WP_146422644.1">
    <property type="nucleotide sequence ID" value="NZ_QKYU01000001.1"/>
</dbReference>
<feature type="chain" id="PRO_5015899353" description="Lipoprotein" evidence="2">
    <location>
        <begin position="21"/>
        <end position="110"/>
    </location>
</feature>
<evidence type="ECO:0000256" key="1">
    <source>
        <dbReference type="SAM" id="MobiDB-lite"/>
    </source>
</evidence>
<keyword evidence="4" id="KW-1185">Reference proteome</keyword>
<feature type="compositionally biased region" description="Basic and acidic residues" evidence="1">
    <location>
        <begin position="76"/>
        <end position="93"/>
    </location>
</feature>
<feature type="signal peptide" evidence="2">
    <location>
        <begin position="1"/>
        <end position="20"/>
    </location>
</feature>
<comment type="caution">
    <text evidence="3">The sequence shown here is derived from an EMBL/GenBank/DDBJ whole genome shotgun (WGS) entry which is preliminary data.</text>
</comment>
<dbReference type="PROSITE" id="PS51257">
    <property type="entry name" value="PROKAR_LIPOPROTEIN"/>
    <property type="match status" value="1"/>
</dbReference>
<evidence type="ECO:0000256" key="2">
    <source>
        <dbReference type="SAM" id="SignalP"/>
    </source>
</evidence>
<gene>
    <name evidence="3" type="ORF">C8P66_101260</name>
</gene>
<dbReference type="OrthoDB" id="7282198at2"/>
<sequence>MSRPCSAPFLLAALVLGACAQPATQPGGARRQVSDACRAEADRVIERRDRGDLLRQDERSARIGVGGGMPPPSNSEELRRAWDRDRMAAECERGALNPAPEPRAEPPRAR</sequence>
<evidence type="ECO:0000313" key="3">
    <source>
        <dbReference type="EMBL" id="PZW51043.1"/>
    </source>
</evidence>